<feature type="domain" description="Mutator-like transposase" evidence="1">
    <location>
        <begin position="1"/>
        <end position="72"/>
    </location>
</feature>
<gene>
    <name evidence="2" type="ORF">AVEN_115193_1</name>
</gene>
<keyword evidence="3" id="KW-1185">Reference proteome</keyword>
<evidence type="ECO:0000313" key="3">
    <source>
        <dbReference type="Proteomes" id="UP000499080"/>
    </source>
</evidence>
<sequence>MESDAIVEGLLYLESTHGIRCTRAVGNGDSNTIGKCKERVSYGGRMMKVDCANNAVRRYEKTVQKSNPDSKFNLQQSCSANLQACNKFDMTRVQA</sequence>
<dbReference type="OrthoDB" id="6431217at2759"/>
<reference evidence="2 3" key="1">
    <citation type="journal article" date="2019" name="Sci. Rep.">
        <title>Orb-weaving spider Araneus ventricosus genome elucidates the spidroin gene catalogue.</title>
        <authorList>
            <person name="Kono N."/>
            <person name="Nakamura H."/>
            <person name="Ohtoshi R."/>
            <person name="Moran D.A.P."/>
            <person name="Shinohara A."/>
            <person name="Yoshida Y."/>
            <person name="Fujiwara M."/>
            <person name="Mori M."/>
            <person name="Tomita M."/>
            <person name="Arakawa K."/>
        </authorList>
    </citation>
    <scope>NUCLEOTIDE SEQUENCE [LARGE SCALE GENOMIC DNA]</scope>
</reference>
<dbReference type="InterPro" id="IPR049012">
    <property type="entry name" value="Mutator_transp_dom"/>
</dbReference>
<name>A0A4Y1ZXT4_ARAVE</name>
<dbReference type="EMBL" id="BGPR01000001">
    <property type="protein sequence ID" value="GBL72220.1"/>
    <property type="molecule type" value="Genomic_DNA"/>
</dbReference>
<accession>A0A4Y1ZXT4</accession>
<dbReference type="Proteomes" id="UP000499080">
    <property type="component" value="Unassembled WGS sequence"/>
</dbReference>
<proteinExistence type="predicted"/>
<protein>
    <recommendedName>
        <fullName evidence="1">Mutator-like transposase domain-containing protein</fullName>
    </recommendedName>
</protein>
<evidence type="ECO:0000259" key="1">
    <source>
        <dbReference type="Pfam" id="PF20700"/>
    </source>
</evidence>
<evidence type="ECO:0000313" key="2">
    <source>
        <dbReference type="EMBL" id="GBL72220.1"/>
    </source>
</evidence>
<dbReference type="AlphaFoldDB" id="A0A4Y1ZXT4"/>
<comment type="caution">
    <text evidence="2">The sequence shown here is derived from an EMBL/GenBank/DDBJ whole genome shotgun (WGS) entry which is preliminary data.</text>
</comment>
<organism evidence="2 3">
    <name type="scientific">Araneus ventricosus</name>
    <name type="common">Orbweaver spider</name>
    <name type="synonym">Epeira ventricosa</name>
    <dbReference type="NCBI Taxonomy" id="182803"/>
    <lineage>
        <taxon>Eukaryota</taxon>
        <taxon>Metazoa</taxon>
        <taxon>Ecdysozoa</taxon>
        <taxon>Arthropoda</taxon>
        <taxon>Chelicerata</taxon>
        <taxon>Arachnida</taxon>
        <taxon>Araneae</taxon>
        <taxon>Araneomorphae</taxon>
        <taxon>Entelegynae</taxon>
        <taxon>Araneoidea</taxon>
        <taxon>Araneidae</taxon>
        <taxon>Araneus</taxon>
    </lineage>
</organism>
<dbReference type="Pfam" id="PF20700">
    <property type="entry name" value="Mutator"/>
    <property type="match status" value="1"/>
</dbReference>